<dbReference type="InterPro" id="IPR004839">
    <property type="entry name" value="Aminotransferase_I/II_large"/>
</dbReference>
<evidence type="ECO:0000256" key="1">
    <source>
        <dbReference type="ARBA" id="ARBA00001933"/>
    </source>
</evidence>
<evidence type="ECO:0000313" key="13">
    <source>
        <dbReference type="Proteomes" id="UP000289316"/>
    </source>
</evidence>
<keyword evidence="4 6" id="KW-0808">Transferase</keyword>
<dbReference type="InterPro" id="IPR050596">
    <property type="entry name" value="AspAT/PAT-like"/>
</dbReference>
<dbReference type="InterPro" id="IPR015421">
    <property type="entry name" value="PyrdxlP-dep_Trfase_major"/>
</dbReference>
<dbReference type="SUPFAM" id="SSF53383">
    <property type="entry name" value="PLP-dependent transferases"/>
    <property type="match status" value="1"/>
</dbReference>
<sequence length="386" mass="42579">MQARFNHKIEAIAVSDIRQFDMEVSQIEGIIKLTLGEPDFNTPEHVKQAAIAAINADQSHYTPNSGIMELRRAAAKYYKEKYALDHTPEQIITTVGATEAIAASLQTILNPGDTVLMPTPVFPIYAPISQLNGADVLQVDTSADGFILTPEKLRATLEANKDKNIKAVVLVYPSNPTGATYTKEQLVALAKVIAEYDIWALCDEVYAELTYEGQHVSLASFLPENTIVISGLSKSHAMTGWRLGFILGPKDFSEQVVKAHQYMVTAPTTNVQFAALEALTKGKDDALSMRKEYQARRDFMRQALTDAGFEVVKPDGAFYLFAKIPAKCGHDSWKFVRELAKKAKVALIPGVSFGQGGEGYVRLSYAASMDDLRQASERIKKFTDNY</sequence>
<dbReference type="AlphaFoldDB" id="A0A2Z4VZA6"/>
<comment type="cofactor">
    <cofactor evidence="1 6">
        <name>pyridoxal 5'-phosphate</name>
        <dbReference type="ChEBI" id="CHEBI:597326"/>
    </cofactor>
</comment>
<evidence type="ECO:0000313" key="8">
    <source>
        <dbReference type="EMBL" id="AWZ38058.1"/>
    </source>
</evidence>
<dbReference type="PANTHER" id="PTHR46383:SF4">
    <property type="entry name" value="AMINOTRANSFERASE"/>
    <property type="match status" value="1"/>
</dbReference>
<evidence type="ECO:0000256" key="2">
    <source>
        <dbReference type="ARBA" id="ARBA00007441"/>
    </source>
</evidence>
<evidence type="ECO:0000256" key="4">
    <source>
        <dbReference type="ARBA" id="ARBA00022679"/>
    </source>
</evidence>
<evidence type="ECO:0000313" key="10">
    <source>
        <dbReference type="EMBL" id="RXV75029.1"/>
    </source>
</evidence>
<evidence type="ECO:0000256" key="5">
    <source>
        <dbReference type="ARBA" id="ARBA00022898"/>
    </source>
</evidence>
<evidence type="ECO:0000256" key="6">
    <source>
        <dbReference type="RuleBase" id="RU000481"/>
    </source>
</evidence>
<name>A0A2Z4VZA6_9LACO</name>
<feature type="domain" description="Aminotransferase class I/classII large" evidence="7">
    <location>
        <begin position="30"/>
        <end position="379"/>
    </location>
</feature>
<dbReference type="InterPro" id="IPR015424">
    <property type="entry name" value="PyrdxlP-dep_Trfase"/>
</dbReference>
<dbReference type="CDD" id="cd00609">
    <property type="entry name" value="AAT_like"/>
    <property type="match status" value="1"/>
</dbReference>
<accession>A0A2Z4VZA6</accession>
<organism evidence="10 13">
    <name type="scientific">Ligilactobacillus murinus</name>
    <dbReference type="NCBI Taxonomy" id="1622"/>
    <lineage>
        <taxon>Bacteria</taxon>
        <taxon>Bacillati</taxon>
        <taxon>Bacillota</taxon>
        <taxon>Bacilli</taxon>
        <taxon>Lactobacillales</taxon>
        <taxon>Lactobacillaceae</taxon>
        <taxon>Ligilactobacillus</taxon>
    </lineage>
</organism>
<dbReference type="Gene3D" id="3.40.640.10">
    <property type="entry name" value="Type I PLP-dependent aspartate aminotransferase-like (Major domain)"/>
    <property type="match status" value="1"/>
</dbReference>
<dbReference type="EMBL" id="CP023566">
    <property type="protein sequence ID" value="AWZ40951.1"/>
    <property type="molecule type" value="Genomic_DNA"/>
</dbReference>
<dbReference type="KEGG" id="lmur:CPS94_03515"/>
<dbReference type="GeneID" id="48466191"/>
<dbReference type="Pfam" id="PF00155">
    <property type="entry name" value="Aminotran_1_2"/>
    <property type="match status" value="1"/>
</dbReference>
<evidence type="ECO:0000313" key="11">
    <source>
        <dbReference type="Proteomes" id="UP000250143"/>
    </source>
</evidence>
<dbReference type="EMBL" id="QZFR01000012">
    <property type="protein sequence ID" value="RXV75029.1"/>
    <property type="molecule type" value="Genomic_DNA"/>
</dbReference>
<dbReference type="PROSITE" id="PS00105">
    <property type="entry name" value="AA_TRANSFER_CLASS_1"/>
    <property type="match status" value="1"/>
</dbReference>
<proteinExistence type="inferred from homology"/>
<keyword evidence="11" id="KW-1185">Reference proteome</keyword>
<comment type="similarity">
    <text evidence="2 6">Belongs to the class-I pyridoxal-phosphate-dependent aminotransferase family.</text>
</comment>
<keyword evidence="3 6" id="KW-0032">Aminotransferase</keyword>
<dbReference type="Proteomes" id="UP000250153">
    <property type="component" value="Chromosome"/>
</dbReference>
<reference evidence="11 12" key="1">
    <citation type="submission" date="2017-09" db="EMBL/GenBank/DDBJ databases">
        <title>Predominant Lactobacillus spp. isolated from feces of mice subjected to short-term calorie restriction.</title>
        <authorList>
            <person name="Zhang C."/>
            <person name="Zhao L."/>
            <person name="Pan F."/>
        </authorList>
    </citation>
    <scope>NUCLEOTIDE SEQUENCE [LARGE SCALE GENOMIC DNA]</scope>
    <source>
        <strain evidence="9 11">CR141</strain>
        <strain evidence="8 12">CR147</strain>
    </source>
</reference>
<dbReference type="Gene3D" id="3.90.1150.10">
    <property type="entry name" value="Aspartate Aminotransferase, domain 1"/>
    <property type="match status" value="1"/>
</dbReference>
<dbReference type="EMBL" id="CP023565">
    <property type="protein sequence ID" value="AWZ38058.1"/>
    <property type="molecule type" value="Genomic_DNA"/>
</dbReference>
<gene>
    <name evidence="9" type="ORF">CPQ89_07935</name>
    <name evidence="8" type="ORF">CPS94_03515</name>
    <name evidence="10" type="ORF">D6C19_02810</name>
</gene>
<dbReference type="Proteomes" id="UP000289316">
    <property type="component" value="Unassembled WGS sequence"/>
</dbReference>
<keyword evidence="5" id="KW-0663">Pyridoxal phosphate</keyword>
<dbReference type="Proteomes" id="UP000250143">
    <property type="component" value="Chromosome"/>
</dbReference>
<evidence type="ECO:0000256" key="3">
    <source>
        <dbReference type="ARBA" id="ARBA00022576"/>
    </source>
</evidence>
<evidence type="ECO:0000259" key="7">
    <source>
        <dbReference type="Pfam" id="PF00155"/>
    </source>
</evidence>
<dbReference type="GO" id="GO:0030170">
    <property type="term" value="F:pyridoxal phosphate binding"/>
    <property type="evidence" value="ECO:0007669"/>
    <property type="project" value="InterPro"/>
</dbReference>
<dbReference type="InterPro" id="IPR004838">
    <property type="entry name" value="NHTrfase_class1_PyrdxlP-BS"/>
</dbReference>
<dbReference type="NCBIfam" id="NF005588">
    <property type="entry name" value="PRK07309.1"/>
    <property type="match status" value="1"/>
</dbReference>
<protein>
    <recommendedName>
        <fullName evidence="6">Aminotransferase</fullName>
        <ecNumber evidence="6">2.6.1.-</ecNumber>
    </recommendedName>
</protein>
<dbReference type="STRING" id="1622.GCA_001953785_01881"/>
<dbReference type="GO" id="GO:0006520">
    <property type="term" value="P:amino acid metabolic process"/>
    <property type="evidence" value="ECO:0007669"/>
    <property type="project" value="InterPro"/>
</dbReference>
<dbReference type="RefSeq" id="WP_089135173.1">
    <property type="nucleotide sequence ID" value="NZ_AP025728.1"/>
</dbReference>
<dbReference type="OrthoDB" id="9802328at2"/>
<evidence type="ECO:0000313" key="12">
    <source>
        <dbReference type="Proteomes" id="UP000250153"/>
    </source>
</evidence>
<evidence type="ECO:0000313" key="9">
    <source>
        <dbReference type="EMBL" id="AWZ40951.1"/>
    </source>
</evidence>
<dbReference type="GO" id="GO:0008483">
    <property type="term" value="F:transaminase activity"/>
    <property type="evidence" value="ECO:0007669"/>
    <property type="project" value="UniProtKB-KW"/>
</dbReference>
<reference evidence="10 13" key="2">
    <citation type="submission" date="2018-09" db="EMBL/GenBank/DDBJ databases">
        <title>Murine metabolic-syndrome-specific gut microbial biobank.</title>
        <authorList>
            <person name="Liu C."/>
        </authorList>
    </citation>
    <scope>NUCLEOTIDE SEQUENCE [LARGE SCALE GENOMIC DNA]</scope>
    <source>
        <strain evidence="10 13">C-30</strain>
    </source>
</reference>
<dbReference type="EC" id="2.6.1.-" evidence="6"/>
<dbReference type="InterPro" id="IPR015422">
    <property type="entry name" value="PyrdxlP-dep_Trfase_small"/>
</dbReference>
<dbReference type="PANTHER" id="PTHR46383">
    <property type="entry name" value="ASPARTATE AMINOTRANSFERASE"/>
    <property type="match status" value="1"/>
</dbReference>